<dbReference type="Proteomes" id="UP000092840">
    <property type="component" value="Unassembled WGS sequence"/>
</dbReference>
<evidence type="ECO:0000313" key="3">
    <source>
        <dbReference type="EMBL" id="SBT20023.1"/>
    </source>
</evidence>
<accession>A0A1C3JRF7</accession>
<feature type="transmembrane region" description="Helical" evidence="1">
    <location>
        <begin position="21"/>
        <end position="40"/>
    </location>
</feature>
<organism evidence="2 5">
    <name type="scientific">Marinomonas gallaica</name>
    <dbReference type="NCBI Taxonomy" id="1806667"/>
    <lineage>
        <taxon>Bacteria</taxon>
        <taxon>Pseudomonadati</taxon>
        <taxon>Pseudomonadota</taxon>
        <taxon>Gammaproteobacteria</taxon>
        <taxon>Oceanospirillales</taxon>
        <taxon>Oceanospirillaceae</taxon>
        <taxon>Marinomonas</taxon>
    </lineage>
</organism>
<evidence type="ECO:0000313" key="2">
    <source>
        <dbReference type="EMBL" id="SBT17697.1"/>
    </source>
</evidence>
<dbReference type="Proteomes" id="UP000092871">
    <property type="component" value="Unassembled WGS sequence"/>
</dbReference>
<reference evidence="3 4" key="2">
    <citation type="submission" date="2016-06" db="EMBL/GenBank/DDBJ databases">
        <authorList>
            <person name="Rodrigo-Torres L."/>
            <person name="Arahal D.R."/>
        </authorList>
    </citation>
    <scope>NUCLEOTIDE SEQUENCE [LARGE SCALE GENOMIC DNA]</scope>
    <source>
        <strain evidence="3 4">CECT 5116</strain>
    </source>
</reference>
<feature type="transmembrane region" description="Helical" evidence="1">
    <location>
        <begin position="52"/>
        <end position="74"/>
    </location>
</feature>
<reference evidence="2 5" key="1">
    <citation type="submission" date="2016-06" db="EMBL/GenBank/DDBJ databases">
        <authorList>
            <person name="Kjaerup R.B."/>
            <person name="Dalgaard T.S."/>
            <person name="Juul-Madsen H.R."/>
        </authorList>
    </citation>
    <scope>NUCLEOTIDE SEQUENCE [LARGE SCALE GENOMIC DNA]</scope>
    <source>
        <strain evidence="2 5">CECT 5115</strain>
    </source>
</reference>
<dbReference type="EMBL" id="FLRB01000005">
    <property type="protein sequence ID" value="SBT20023.1"/>
    <property type="molecule type" value="Genomic_DNA"/>
</dbReference>
<dbReference type="EMBL" id="FLRA01000012">
    <property type="protein sequence ID" value="SBT17697.1"/>
    <property type="molecule type" value="Genomic_DNA"/>
</dbReference>
<evidence type="ECO:0008006" key="6">
    <source>
        <dbReference type="Google" id="ProtNLM"/>
    </source>
</evidence>
<feature type="transmembrane region" description="Helical" evidence="1">
    <location>
        <begin position="115"/>
        <end position="137"/>
    </location>
</feature>
<keyword evidence="4" id="KW-1185">Reference proteome</keyword>
<evidence type="ECO:0000313" key="4">
    <source>
        <dbReference type="Proteomes" id="UP000092840"/>
    </source>
</evidence>
<name>A0A1C3JRF7_9GAMM</name>
<keyword evidence="1" id="KW-0812">Transmembrane</keyword>
<dbReference type="AlphaFoldDB" id="A0A1C3JRF7"/>
<feature type="transmembrane region" description="Helical" evidence="1">
    <location>
        <begin position="86"/>
        <end position="103"/>
    </location>
</feature>
<sequence>MIRHLHYVALHTHKFIKLISLHWIWLMSIPVATSLILLANSATGAFIPTSDWTWLDIVGEGGFALFSVFWMMIVLATRKKGHTTNWLAFGFLGMYVACLQDVMDEMFLIPTHMHWDGWVESFPIGLTALAIGLLFWYREQRQLDHYLGKRAPAFQNQPPLNDDSLLPSWAGLVNAIDQAPNRQSTLVLLRATPETTNQPPLSVSDTSKLRFLLAEMLLWNVPESIKVFHLTGESYALFSSTPIAQEQINDVVLLLRAMRFHGEKRVLASHLHVKACTVLIEGVLSERALRDKVQCVQKTLSDECDGIWSRHSVTDVQVA</sequence>
<evidence type="ECO:0000313" key="5">
    <source>
        <dbReference type="Proteomes" id="UP000092871"/>
    </source>
</evidence>
<evidence type="ECO:0000256" key="1">
    <source>
        <dbReference type="SAM" id="Phobius"/>
    </source>
</evidence>
<dbReference type="OrthoDB" id="5914567at2"/>
<proteinExistence type="predicted"/>
<protein>
    <recommendedName>
        <fullName evidence="6">GGDEF domain-containing protein</fullName>
    </recommendedName>
</protein>
<keyword evidence="1" id="KW-1133">Transmembrane helix</keyword>
<gene>
    <name evidence="2" type="ORF">MGA5115_01813</name>
    <name evidence="3" type="ORF">MGA5116_00606</name>
</gene>
<dbReference type="RefSeq" id="WP_067035172.1">
    <property type="nucleotide sequence ID" value="NZ_FLRA01000012.1"/>
</dbReference>
<keyword evidence="1" id="KW-0472">Membrane</keyword>